<protein>
    <submittedName>
        <fullName evidence="2">Uncharacterized protein</fullName>
    </submittedName>
</protein>
<evidence type="ECO:0000313" key="2">
    <source>
        <dbReference type="EMBL" id="TFD89785.1"/>
    </source>
</evidence>
<comment type="caution">
    <text evidence="2">The sequence shown here is derived from an EMBL/GenBank/DDBJ whole genome shotgun (WGS) entry which is preliminary data.</text>
</comment>
<dbReference type="EMBL" id="SOHN01000008">
    <property type="protein sequence ID" value="TFD89785.1"/>
    <property type="molecule type" value="Genomic_DNA"/>
</dbReference>
<organism evidence="2 3">
    <name type="scientific">Cryobacterium serini</name>
    <dbReference type="NCBI Taxonomy" id="1259201"/>
    <lineage>
        <taxon>Bacteria</taxon>
        <taxon>Bacillati</taxon>
        <taxon>Actinomycetota</taxon>
        <taxon>Actinomycetes</taxon>
        <taxon>Micrococcales</taxon>
        <taxon>Microbacteriaceae</taxon>
        <taxon>Cryobacterium</taxon>
    </lineage>
</organism>
<evidence type="ECO:0000313" key="3">
    <source>
        <dbReference type="Proteomes" id="UP000297626"/>
    </source>
</evidence>
<reference evidence="2 3" key="1">
    <citation type="submission" date="2019-03" db="EMBL/GenBank/DDBJ databases">
        <title>Genomics of glacier-inhabiting Cryobacterium strains.</title>
        <authorList>
            <person name="Liu Q."/>
            <person name="Xin Y.-H."/>
        </authorList>
    </citation>
    <scope>NUCLEOTIDE SEQUENCE [LARGE SCALE GENOMIC DNA]</scope>
    <source>
        <strain evidence="2 3">Sr54</strain>
    </source>
</reference>
<keyword evidence="1" id="KW-0812">Transmembrane</keyword>
<keyword evidence="3" id="KW-1185">Reference proteome</keyword>
<feature type="transmembrane region" description="Helical" evidence="1">
    <location>
        <begin position="60"/>
        <end position="83"/>
    </location>
</feature>
<accession>A0A4R9BRQ3</accession>
<proteinExistence type="predicted"/>
<name>A0A4R9BRQ3_9MICO</name>
<sequence length="188" mass="21166">MAEAQSKRGGVPRDVLLVEYSAANDVYLTYDGFRWQAGSFLIAGVFVYWGFLIQSTPSEMVVGVSSVLVASLMSCWLLFASHYRQLYLLKLRRLHEIELLLGMEQHLRFTPLARGLQYKAQGIRGHHIDNVVYVLTAVGGSVLAIAKNGFSYWDLAVFLLVPFVIWRATRNEGEMKKNLGPLVRPSET</sequence>
<dbReference type="Proteomes" id="UP000297626">
    <property type="component" value="Unassembled WGS sequence"/>
</dbReference>
<evidence type="ECO:0000256" key="1">
    <source>
        <dbReference type="SAM" id="Phobius"/>
    </source>
</evidence>
<feature type="transmembrane region" description="Helical" evidence="1">
    <location>
        <begin position="37"/>
        <end position="54"/>
    </location>
</feature>
<dbReference type="RefSeq" id="WP_134527563.1">
    <property type="nucleotide sequence ID" value="NZ_SOHN01000008.1"/>
</dbReference>
<keyword evidence="1" id="KW-0472">Membrane</keyword>
<gene>
    <name evidence="2" type="ORF">E3T51_03440</name>
</gene>
<dbReference type="AlphaFoldDB" id="A0A4R9BRQ3"/>
<keyword evidence="1" id="KW-1133">Transmembrane helix</keyword>
<feature type="transmembrane region" description="Helical" evidence="1">
    <location>
        <begin position="128"/>
        <end position="146"/>
    </location>
</feature>